<evidence type="ECO:0000313" key="2">
    <source>
        <dbReference type="EMBL" id="OAE23406.1"/>
    </source>
</evidence>
<accession>A0A176VU56</accession>
<proteinExistence type="predicted"/>
<dbReference type="EMBL" id="LVLJ01002842">
    <property type="protein sequence ID" value="OAE23406.1"/>
    <property type="molecule type" value="Genomic_DNA"/>
</dbReference>
<gene>
    <name evidence="2" type="ORF">AXG93_1660s1660</name>
</gene>
<feature type="region of interest" description="Disordered" evidence="1">
    <location>
        <begin position="52"/>
        <end position="100"/>
    </location>
</feature>
<reference evidence="2" key="1">
    <citation type="submission" date="2016-03" db="EMBL/GenBank/DDBJ databases">
        <title>Mechanisms controlling the formation of the plant cell surface in tip-growing cells are functionally conserved among land plants.</title>
        <authorList>
            <person name="Honkanen S."/>
            <person name="Jones V.A."/>
            <person name="Morieri G."/>
            <person name="Champion C."/>
            <person name="Hetherington A.J."/>
            <person name="Kelly S."/>
            <person name="Saint-Marcoux D."/>
            <person name="Proust H."/>
            <person name="Prescott H."/>
            <person name="Dolan L."/>
        </authorList>
    </citation>
    <scope>NUCLEOTIDE SEQUENCE [LARGE SCALE GENOMIC DNA]</scope>
    <source>
        <tissue evidence="2">Whole gametophyte</tissue>
    </source>
</reference>
<comment type="caution">
    <text evidence="2">The sequence shown here is derived from an EMBL/GenBank/DDBJ whole genome shotgun (WGS) entry which is preliminary data.</text>
</comment>
<name>A0A176VU56_MARPO</name>
<organism evidence="2 3">
    <name type="scientific">Marchantia polymorpha subsp. ruderalis</name>
    <dbReference type="NCBI Taxonomy" id="1480154"/>
    <lineage>
        <taxon>Eukaryota</taxon>
        <taxon>Viridiplantae</taxon>
        <taxon>Streptophyta</taxon>
        <taxon>Embryophyta</taxon>
        <taxon>Marchantiophyta</taxon>
        <taxon>Marchantiopsida</taxon>
        <taxon>Marchantiidae</taxon>
        <taxon>Marchantiales</taxon>
        <taxon>Marchantiaceae</taxon>
        <taxon>Marchantia</taxon>
    </lineage>
</organism>
<sequence length="158" mass="17395">MVSTKNKNLVDVHPPEQGPPLSTEDLGYQRVMFDKQKFKEKEKKRLKRMQIIEGEDLRSQNQAVHEDDRSIVPSGVKSKKKVDTSDNKEASSREETSAAAFGRSQVVTVEGEVELGSAAAGCLRHTHGERWGELGGGSLSPFGESKRGEVGLVAERFT</sequence>
<dbReference type="AlphaFoldDB" id="A0A176VU56"/>
<feature type="compositionally biased region" description="Basic and acidic residues" evidence="1">
    <location>
        <begin position="81"/>
        <end position="96"/>
    </location>
</feature>
<evidence type="ECO:0000313" key="3">
    <source>
        <dbReference type="Proteomes" id="UP000077202"/>
    </source>
</evidence>
<feature type="region of interest" description="Disordered" evidence="1">
    <location>
        <begin position="1"/>
        <end position="25"/>
    </location>
</feature>
<keyword evidence="3" id="KW-1185">Reference proteome</keyword>
<protein>
    <submittedName>
        <fullName evidence="2">Uncharacterized protein</fullName>
    </submittedName>
</protein>
<evidence type="ECO:0000256" key="1">
    <source>
        <dbReference type="SAM" id="MobiDB-lite"/>
    </source>
</evidence>
<dbReference type="Proteomes" id="UP000077202">
    <property type="component" value="Unassembled WGS sequence"/>
</dbReference>